<dbReference type="GO" id="GO:0003841">
    <property type="term" value="F:1-acylglycerol-3-phosphate O-acyltransferase activity"/>
    <property type="evidence" value="ECO:0007669"/>
    <property type="project" value="TreeGrafter"/>
</dbReference>
<keyword evidence="2" id="KW-0472">Membrane</keyword>
<gene>
    <name evidence="4" type="ORF">CYY_009692</name>
</gene>
<dbReference type="SMART" id="SM00563">
    <property type="entry name" value="PlsC"/>
    <property type="match status" value="1"/>
</dbReference>
<dbReference type="PANTHER" id="PTHR10983:SF24">
    <property type="entry name" value="1-ACYLGLYCEROL-3-PHOSPHATE O-ACYLTRANSFERASE 3, ISOFORM E-RELATED"/>
    <property type="match status" value="1"/>
</dbReference>
<feature type="compositionally biased region" description="Low complexity" evidence="1">
    <location>
        <begin position="9"/>
        <end position="27"/>
    </location>
</feature>
<protein>
    <recommendedName>
        <fullName evidence="3">Phospholipid/glycerol acyltransferase domain-containing protein</fullName>
    </recommendedName>
</protein>
<feature type="domain" description="Phospholipid/glycerol acyltransferase" evidence="3">
    <location>
        <begin position="205"/>
        <end position="335"/>
    </location>
</feature>
<feature type="transmembrane region" description="Helical" evidence="2">
    <location>
        <begin position="107"/>
        <end position="134"/>
    </location>
</feature>
<dbReference type="GO" id="GO:0012505">
    <property type="term" value="C:endomembrane system"/>
    <property type="evidence" value="ECO:0007669"/>
    <property type="project" value="TreeGrafter"/>
</dbReference>
<feature type="region of interest" description="Disordered" evidence="1">
    <location>
        <begin position="1"/>
        <end position="28"/>
    </location>
</feature>
<dbReference type="PANTHER" id="PTHR10983">
    <property type="entry name" value="1-ACYLGLYCEROL-3-PHOSPHATE ACYLTRANSFERASE-RELATED"/>
    <property type="match status" value="1"/>
</dbReference>
<comment type="caution">
    <text evidence="4">The sequence shown here is derived from an EMBL/GenBank/DDBJ whole genome shotgun (WGS) entry which is preliminary data.</text>
</comment>
<dbReference type="AlphaFoldDB" id="A0A8J4V0B1"/>
<dbReference type="InterPro" id="IPR002123">
    <property type="entry name" value="Plipid/glycerol_acylTrfase"/>
</dbReference>
<dbReference type="SUPFAM" id="SSF69593">
    <property type="entry name" value="Glycerol-3-phosphate (1)-acyltransferase"/>
    <property type="match status" value="1"/>
</dbReference>
<proteinExistence type="predicted"/>
<sequence>MISEQKQQGSSSSSNSGGIASASSTSTRKPQKRYLHNYGGYSSIYTNPIALWAEKWRRRAISMSMILLVLVVLTALFPLLALVALAFDAVLYKKRGGLNYVRVLSFFEVYLVIELIAIISNFIIYIVYMVSLIVDFDKDKTRWTKWCYWYQSWWGGTMLFGWLALTLGLEPHIELVGNKDIKGFEGKFTSSTKKRLAESLGIGPKIVFLRHASFADTLVPQGIFSYYFNMRYIVKKELLWDPALDISGSRTKNFFLFRDAGTEGMDVEMDAIKAMVSDFKPKVPSVTCIWPEGTRFTKSKREKVLESFKKKGDTRSFDFASKLKHTLMPRVGGALTLLDSNPCGDVIFCTHYGLEASSNFAQMMKGELCNRKVHIRFEQVKFNDIPKSKQERIEWLLSKWVEIDRWIEEKEIEFKSEKKKKTN</sequence>
<evidence type="ECO:0000259" key="3">
    <source>
        <dbReference type="SMART" id="SM00563"/>
    </source>
</evidence>
<feature type="transmembrane region" description="Helical" evidence="2">
    <location>
        <begin position="65"/>
        <end position="87"/>
    </location>
</feature>
<dbReference type="EMBL" id="AJWJ01000780">
    <property type="protein sequence ID" value="KAF2068987.1"/>
    <property type="molecule type" value="Genomic_DNA"/>
</dbReference>
<keyword evidence="2" id="KW-0812">Transmembrane</keyword>
<evidence type="ECO:0000256" key="2">
    <source>
        <dbReference type="SAM" id="Phobius"/>
    </source>
</evidence>
<accession>A0A8J4V0B1</accession>
<evidence type="ECO:0000313" key="4">
    <source>
        <dbReference type="EMBL" id="KAF2068987.1"/>
    </source>
</evidence>
<evidence type="ECO:0000313" key="5">
    <source>
        <dbReference type="Proteomes" id="UP000695562"/>
    </source>
</evidence>
<keyword evidence="5" id="KW-1185">Reference proteome</keyword>
<evidence type="ECO:0000256" key="1">
    <source>
        <dbReference type="SAM" id="MobiDB-lite"/>
    </source>
</evidence>
<dbReference type="OrthoDB" id="189226at2759"/>
<reference evidence="4" key="1">
    <citation type="submission" date="2020-01" db="EMBL/GenBank/DDBJ databases">
        <title>Development of genomics and gene disruption for Polysphondylium violaceum indicates a role for the polyketide synthase stlB in stalk morphogenesis.</title>
        <authorList>
            <person name="Narita B."/>
            <person name="Kawabe Y."/>
            <person name="Kin K."/>
            <person name="Saito T."/>
            <person name="Gibbs R."/>
            <person name="Kuspa A."/>
            <person name="Muzny D."/>
            <person name="Queller D."/>
            <person name="Richards S."/>
            <person name="Strassman J."/>
            <person name="Sucgang R."/>
            <person name="Worley K."/>
            <person name="Schaap P."/>
        </authorList>
    </citation>
    <scope>NUCLEOTIDE SEQUENCE</scope>
    <source>
        <strain evidence="4">QSvi11</strain>
    </source>
</reference>
<feature type="transmembrane region" description="Helical" evidence="2">
    <location>
        <begin position="146"/>
        <end position="165"/>
    </location>
</feature>
<dbReference type="CDD" id="cd07990">
    <property type="entry name" value="LPLAT_LCLAT1-like"/>
    <property type="match status" value="1"/>
</dbReference>
<organism evidence="4 5">
    <name type="scientific">Polysphondylium violaceum</name>
    <dbReference type="NCBI Taxonomy" id="133409"/>
    <lineage>
        <taxon>Eukaryota</taxon>
        <taxon>Amoebozoa</taxon>
        <taxon>Evosea</taxon>
        <taxon>Eumycetozoa</taxon>
        <taxon>Dictyostelia</taxon>
        <taxon>Dictyosteliales</taxon>
        <taxon>Dictyosteliaceae</taxon>
        <taxon>Polysphondylium</taxon>
    </lineage>
</organism>
<dbReference type="Proteomes" id="UP000695562">
    <property type="component" value="Unassembled WGS sequence"/>
</dbReference>
<name>A0A8J4V0B1_9MYCE</name>
<keyword evidence="2" id="KW-1133">Transmembrane helix</keyword>